<protein>
    <submittedName>
        <fullName evidence="1">Uncharacterized protein</fullName>
    </submittedName>
</protein>
<dbReference type="HOGENOM" id="CLU_3113298_0_0_3"/>
<name>B0CB19_ACAM1</name>
<evidence type="ECO:0000313" key="1">
    <source>
        <dbReference type="EMBL" id="ABW25509.1"/>
    </source>
</evidence>
<dbReference type="AlphaFoldDB" id="B0CB19"/>
<evidence type="ECO:0000313" key="2">
    <source>
        <dbReference type="Proteomes" id="UP000000268"/>
    </source>
</evidence>
<reference evidence="1 2" key="1">
    <citation type="journal article" date="2008" name="Proc. Natl. Acad. Sci. U.S.A.">
        <title>Niche adaptation and genome expansion in the chlorophyll d-producing cyanobacterium Acaryochloris marina.</title>
        <authorList>
            <person name="Swingley W.D."/>
            <person name="Chen M."/>
            <person name="Cheung P.C."/>
            <person name="Conrad A.L."/>
            <person name="Dejesa L.C."/>
            <person name="Hao J."/>
            <person name="Honchak B.M."/>
            <person name="Karbach L.E."/>
            <person name="Kurdoglu A."/>
            <person name="Lahiri S."/>
            <person name="Mastrian S.D."/>
            <person name="Miyashita H."/>
            <person name="Page L."/>
            <person name="Ramakrishna P."/>
            <person name="Satoh S."/>
            <person name="Sattley W.M."/>
            <person name="Shimada Y."/>
            <person name="Taylor H.L."/>
            <person name="Tomo T."/>
            <person name="Tsuchiya T."/>
            <person name="Wang Z.T."/>
            <person name="Raymond J."/>
            <person name="Mimuro M."/>
            <person name="Blankenship R.E."/>
            <person name="Touchman J.W."/>
        </authorList>
    </citation>
    <scope>NUCLEOTIDE SEQUENCE [LARGE SCALE GENOMIC DNA]</scope>
    <source>
        <strain evidence="2">MBIC 11017</strain>
    </source>
</reference>
<proteinExistence type="predicted"/>
<keyword evidence="2" id="KW-1185">Reference proteome</keyword>
<gene>
    <name evidence="1" type="ordered locus">AM1_0453</name>
</gene>
<organism evidence="1 2">
    <name type="scientific">Acaryochloris marina (strain MBIC 11017)</name>
    <dbReference type="NCBI Taxonomy" id="329726"/>
    <lineage>
        <taxon>Bacteria</taxon>
        <taxon>Bacillati</taxon>
        <taxon>Cyanobacteriota</taxon>
        <taxon>Cyanophyceae</taxon>
        <taxon>Acaryochloridales</taxon>
        <taxon>Acaryochloridaceae</taxon>
        <taxon>Acaryochloris</taxon>
    </lineage>
</organism>
<dbReference type="KEGG" id="amr:AM1_0453"/>
<dbReference type="Proteomes" id="UP000000268">
    <property type="component" value="Chromosome"/>
</dbReference>
<sequence length="50" mass="5753">MLIPLQWINLLCELALYAFQLTKGFLALSQNLRKVDFFTNTADMEGMESL</sequence>
<dbReference type="EMBL" id="CP000828">
    <property type="protein sequence ID" value="ABW25509.1"/>
    <property type="molecule type" value="Genomic_DNA"/>
</dbReference>
<dbReference type="STRING" id="329726.AM1_0453"/>
<accession>B0CB19</accession>